<dbReference type="EMBL" id="JAINWA010000003">
    <property type="protein sequence ID" value="MCD1654599.1"/>
    <property type="molecule type" value="Genomic_DNA"/>
</dbReference>
<keyword evidence="1" id="KW-0813">Transport</keyword>
<name>A0AAE3JL92_9SPIR</name>
<dbReference type="Proteomes" id="UP001198163">
    <property type="component" value="Unassembled WGS sequence"/>
</dbReference>
<dbReference type="PANTHER" id="PTHR42788:SF13">
    <property type="entry name" value="ALIPHATIC SULFONATES IMPORT ATP-BINDING PROTEIN SSUB"/>
    <property type="match status" value="1"/>
</dbReference>
<dbReference type="SUPFAM" id="SSF52540">
    <property type="entry name" value="P-loop containing nucleoside triphosphate hydrolases"/>
    <property type="match status" value="1"/>
</dbReference>
<dbReference type="AlphaFoldDB" id="A0AAE3JL92"/>
<dbReference type="Pfam" id="PF00005">
    <property type="entry name" value="ABC_tran"/>
    <property type="match status" value="1"/>
</dbReference>
<reference evidence="3" key="1">
    <citation type="submission" date="2021-08" db="EMBL/GenBank/DDBJ databases">
        <title>Comparative analyses of Brucepasteria parasyntrophica and Teretinema zuelzerae.</title>
        <authorList>
            <person name="Song Y."/>
            <person name="Brune A."/>
        </authorList>
    </citation>
    <scope>NUCLEOTIDE SEQUENCE</scope>
    <source>
        <strain evidence="3">DSM 1903</strain>
    </source>
</reference>
<dbReference type="InterPro" id="IPR050166">
    <property type="entry name" value="ABC_transporter_ATP-bind"/>
</dbReference>
<feature type="domain" description="ABC transporter" evidence="2">
    <location>
        <begin position="11"/>
        <end position="49"/>
    </location>
</feature>
<evidence type="ECO:0000256" key="1">
    <source>
        <dbReference type="ARBA" id="ARBA00022448"/>
    </source>
</evidence>
<protein>
    <submittedName>
        <fullName evidence="3">ATP-binding cassette domain-containing protein</fullName>
    </submittedName>
</protein>
<keyword evidence="3" id="KW-0067">ATP-binding</keyword>
<evidence type="ECO:0000313" key="3">
    <source>
        <dbReference type="EMBL" id="MCD1654599.1"/>
    </source>
</evidence>
<sequence length="128" mass="14190">MIPYYLELVGLHERAGSYPGSLSGGEKQRVAIARAFSSPSPILLMDEPFQSQDPATKNQLIDLIKKLHRQEKKNIIAVTHDISDAAKLADQAFVLGNRPVEVLLDTVVDADFEKKCSEVLSWQTSLIN</sequence>
<evidence type="ECO:0000313" key="4">
    <source>
        <dbReference type="Proteomes" id="UP001198163"/>
    </source>
</evidence>
<keyword evidence="4" id="KW-1185">Reference proteome</keyword>
<dbReference type="GO" id="GO:0005524">
    <property type="term" value="F:ATP binding"/>
    <property type="evidence" value="ECO:0007669"/>
    <property type="project" value="UniProtKB-KW"/>
</dbReference>
<dbReference type="PANTHER" id="PTHR42788">
    <property type="entry name" value="TAURINE IMPORT ATP-BINDING PROTEIN-RELATED"/>
    <property type="match status" value="1"/>
</dbReference>
<keyword evidence="3" id="KW-0547">Nucleotide-binding</keyword>
<evidence type="ECO:0000259" key="2">
    <source>
        <dbReference type="Pfam" id="PF00005"/>
    </source>
</evidence>
<dbReference type="GO" id="GO:0016887">
    <property type="term" value="F:ATP hydrolysis activity"/>
    <property type="evidence" value="ECO:0007669"/>
    <property type="project" value="InterPro"/>
</dbReference>
<dbReference type="InterPro" id="IPR027417">
    <property type="entry name" value="P-loop_NTPase"/>
</dbReference>
<comment type="caution">
    <text evidence="3">The sequence shown here is derived from an EMBL/GenBank/DDBJ whole genome shotgun (WGS) entry which is preliminary data.</text>
</comment>
<dbReference type="Gene3D" id="3.40.50.300">
    <property type="entry name" value="P-loop containing nucleotide triphosphate hydrolases"/>
    <property type="match status" value="1"/>
</dbReference>
<dbReference type="InterPro" id="IPR003439">
    <property type="entry name" value="ABC_transporter-like_ATP-bd"/>
</dbReference>
<organism evidence="3 4">
    <name type="scientific">Teretinema zuelzerae</name>
    <dbReference type="NCBI Taxonomy" id="156"/>
    <lineage>
        <taxon>Bacteria</taxon>
        <taxon>Pseudomonadati</taxon>
        <taxon>Spirochaetota</taxon>
        <taxon>Spirochaetia</taxon>
        <taxon>Spirochaetales</taxon>
        <taxon>Treponemataceae</taxon>
        <taxon>Teretinema</taxon>
    </lineage>
</organism>
<gene>
    <name evidence="3" type="ORF">K7J14_07765</name>
</gene>
<proteinExistence type="predicted"/>
<accession>A0AAE3JL92</accession>